<dbReference type="Proteomes" id="UP001296873">
    <property type="component" value="Unassembled WGS sequence"/>
</dbReference>
<feature type="transmembrane region" description="Helical" evidence="1">
    <location>
        <begin position="6"/>
        <end position="24"/>
    </location>
</feature>
<feature type="non-terminal residue" evidence="2">
    <location>
        <position position="1"/>
    </location>
</feature>
<gene>
    <name evidence="2" type="ORF">CKO28_26145</name>
    <name evidence="3" type="ORF">CKO28_26315</name>
</gene>
<evidence type="ECO:0000313" key="4">
    <source>
        <dbReference type="Proteomes" id="UP001296873"/>
    </source>
</evidence>
<comment type="caution">
    <text evidence="2">The sequence shown here is derived from an EMBL/GenBank/DDBJ whole genome shotgun (WGS) entry which is preliminary data.</text>
</comment>
<keyword evidence="1" id="KW-0472">Membrane</keyword>
<protein>
    <submittedName>
        <fullName evidence="2">IS5/IS1182 family transposase</fullName>
    </submittedName>
</protein>
<keyword evidence="4" id="KW-1185">Reference proteome</keyword>
<reference evidence="2" key="1">
    <citation type="submission" date="2017-08" db="EMBL/GenBank/DDBJ databases">
        <authorList>
            <person name="Imhoff J.F."/>
            <person name="Rahn T."/>
            <person name="Kuenzel S."/>
            <person name="Neulinger S.C."/>
        </authorList>
    </citation>
    <scope>NUCLEOTIDE SEQUENCE</scope>
    <source>
        <strain evidence="2">DSM 9895</strain>
    </source>
</reference>
<proteinExistence type="predicted"/>
<evidence type="ECO:0000313" key="3">
    <source>
        <dbReference type="EMBL" id="MBK1671517.1"/>
    </source>
</evidence>
<keyword evidence="1" id="KW-1133">Transmembrane helix</keyword>
<dbReference type="EMBL" id="NRRL01000201">
    <property type="protein sequence ID" value="MBK1671484.1"/>
    <property type="molecule type" value="Genomic_DNA"/>
</dbReference>
<keyword evidence="1" id="KW-0812">Transmembrane</keyword>
<name>A0ABS1DLX8_9PROT</name>
<reference evidence="2 4" key="2">
    <citation type="journal article" date="2020" name="Microorganisms">
        <title>Osmotic Adaptation and Compatible Solute Biosynthesis of Phototrophic Bacteria as Revealed from Genome Analyses.</title>
        <authorList>
            <person name="Imhoff J.F."/>
            <person name="Rahn T."/>
            <person name="Kunzel S."/>
            <person name="Keller A."/>
            <person name="Neulinger S.C."/>
        </authorList>
    </citation>
    <scope>NUCLEOTIDE SEQUENCE [LARGE SCALE GENOMIC DNA]</scope>
    <source>
        <strain evidence="2 4">DSM 9895</strain>
    </source>
</reference>
<dbReference type="EMBL" id="NRRL01000207">
    <property type="protein sequence ID" value="MBK1671517.1"/>
    <property type="molecule type" value="Genomic_DNA"/>
</dbReference>
<evidence type="ECO:0000313" key="2">
    <source>
        <dbReference type="EMBL" id="MBK1671484.1"/>
    </source>
</evidence>
<evidence type="ECO:0000256" key="1">
    <source>
        <dbReference type="SAM" id="Phobius"/>
    </source>
</evidence>
<organism evidence="2 4">
    <name type="scientific">Rhodovibrio sodomensis</name>
    <dbReference type="NCBI Taxonomy" id="1088"/>
    <lineage>
        <taxon>Bacteria</taxon>
        <taxon>Pseudomonadati</taxon>
        <taxon>Pseudomonadota</taxon>
        <taxon>Alphaproteobacteria</taxon>
        <taxon>Rhodospirillales</taxon>
        <taxon>Rhodovibrionaceae</taxon>
        <taxon>Rhodovibrio</taxon>
    </lineage>
</organism>
<accession>A0ABS1DLX8</accession>
<sequence length="30" mass="3342">AKDVEATITSAVAWVLIAHIRLLTRRLARP</sequence>